<evidence type="ECO:0000256" key="1">
    <source>
        <dbReference type="SAM" id="MobiDB-lite"/>
    </source>
</evidence>
<feature type="region of interest" description="Disordered" evidence="1">
    <location>
        <begin position="42"/>
        <end position="95"/>
    </location>
</feature>
<dbReference type="OrthoDB" id="3242148at2"/>
<evidence type="ECO:0000313" key="2">
    <source>
        <dbReference type="EMBL" id="KFI91175.1"/>
    </source>
</evidence>
<protein>
    <submittedName>
        <fullName evidence="2">Uncharacterized protein</fullName>
    </submittedName>
</protein>
<dbReference type="RefSeq" id="WP_033891745.1">
    <property type="nucleotide sequence ID" value="NZ_JDUT01000006.1"/>
</dbReference>
<dbReference type="Proteomes" id="UP000029066">
    <property type="component" value="Unassembled WGS sequence"/>
</dbReference>
<dbReference type="STRING" id="1437607.BISA_1772"/>
<sequence>MTKPKYTQQELEQLYAIALRDGWDQLEQSERLAVGRYCRKHGLQRPGITPSVITQPVQAETEDDKPVESQPEPLAPPAPETTMPEPAETEAQPVGKDEDLALLRSVRFIADWPADIHVKSAPPESKWSKPAKALRRFEGRIAVIGENMERRAALNLKQRILHGSIKAFTPKGAYRVEVAPDHRHEGKWIVCAQYPGDSLNTAKRPR</sequence>
<name>A0A087D6M5_9BIFI</name>
<feature type="compositionally biased region" description="Low complexity" evidence="1">
    <location>
        <begin position="80"/>
        <end position="93"/>
    </location>
</feature>
<accession>A0A087D6M5</accession>
<gene>
    <name evidence="2" type="ORF">BISA_1772</name>
</gene>
<organism evidence="2 3">
    <name type="scientific">Bifidobacterium saguini DSM 23967</name>
    <dbReference type="NCBI Taxonomy" id="1437607"/>
    <lineage>
        <taxon>Bacteria</taxon>
        <taxon>Bacillati</taxon>
        <taxon>Actinomycetota</taxon>
        <taxon>Actinomycetes</taxon>
        <taxon>Bifidobacteriales</taxon>
        <taxon>Bifidobacteriaceae</taxon>
        <taxon>Bifidobacterium</taxon>
    </lineage>
</organism>
<reference evidence="2 3" key="1">
    <citation type="submission" date="2014-03" db="EMBL/GenBank/DDBJ databases">
        <title>Genomics of Bifidobacteria.</title>
        <authorList>
            <person name="Ventura M."/>
            <person name="Milani C."/>
            <person name="Lugli G.A."/>
        </authorList>
    </citation>
    <scope>NUCLEOTIDE SEQUENCE [LARGE SCALE GENOMIC DNA]</scope>
    <source>
        <strain evidence="2 3">DSM 23967</strain>
    </source>
</reference>
<dbReference type="AlphaFoldDB" id="A0A087D6M5"/>
<dbReference type="EMBL" id="JGZN01000016">
    <property type="protein sequence ID" value="KFI91175.1"/>
    <property type="molecule type" value="Genomic_DNA"/>
</dbReference>
<proteinExistence type="predicted"/>
<evidence type="ECO:0000313" key="3">
    <source>
        <dbReference type="Proteomes" id="UP000029066"/>
    </source>
</evidence>
<comment type="caution">
    <text evidence="2">The sequence shown here is derived from an EMBL/GenBank/DDBJ whole genome shotgun (WGS) entry which is preliminary data.</text>
</comment>